<comment type="caution">
    <text evidence="2">The sequence shown here is derived from an EMBL/GenBank/DDBJ whole genome shotgun (WGS) entry which is preliminary data.</text>
</comment>
<protein>
    <submittedName>
        <fullName evidence="2">Uncharacterized protein</fullName>
    </submittedName>
</protein>
<accession>A0AAP8MBF9</accession>
<proteinExistence type="predicted"/>
<evidence type="ECO:0000256" key="1">
    <source>
        <dbReference type="SAM" id="MobiDB-lite"/>
    </source>
</evidence>
<organism evidence="2 3">
    <name type="scientific">Halioglobus japonicus</name>
    <dbReference type="NCBI Taxonomy" id="930805"/>
    <lineage>
        <taxon>Bacteria</taxon>
        <taxon>Pseudomonadati</taxon>
        <taxon>Pseudomonadota</taxon>
        <taxon>Gammaproteobacteria</taxon>
        <taxon>Cellvibrionales</taxon>
        <taxon>Halieaceae</taxon>
        <taxon>Halioglobus</taxon>
    </lineage>
</organism>
<sequence>MTNHNLNKPNSDETYPISEGLHRGSIPQREATPAEVKDLRNEAVALKEAVTEFLMENRLQIKG</sequence>
<evidence type="ECO:0000313" key="2">
    <source>
        <dbReference type="EMBL" id="PLW84713.1"/>
    </source>
</evidence>
<feature type="compositionally biased region" description="Polar residues" evidence="1">
    <location>
        <begin position="1"/>
        <end position="13"/>
    </location>
</feature>
<dbReference type="AlphaFoldDB" id="A0AAP8MBF9"/>
<gene>
    <name evidence="2" type="ORF">C0029_17060</name>
</gene>
<dbReference type="EMBL" id="PKUR01000005">
    <property type="protein sequence ID" value="PLW84713.1"/>
    <property type="molecule type" value="Genomic_DNA"/>
</dbReference>
<name>A0AAP8MBF9_9GAMM</name>
<dbReference type="Proteomes" id="UP000235162">
    <property type="component" value="Unassembled WGS sequence"/>
</dbReference>
<reference evidence="2 3" key="1">
    <citation type="submission" date="2018-01" db="EMBL/GenBank/DDBJ databases">
        <title>The draft genome sequence of Halioglobus japonicus S1-36.</title>
        <authorList>
            <person name="Du Z.-J."/>
            <person name="Shi M.-J."/>
        </authorList>
    </citation>
    <scope>NUCLEOTIDE SEQUENCE [LARGE SCALE GENOMIC DNA]</scope>
    <source>
        <strain evidence="2 3">S1-36</strain>
    </source>
</reference>
<feature type="region of interest" description="Disordered" evidence="1">
    <location>
        <begin position="1"/>
        <end position="34"/>
    </location>
</feature>
<evidence type="ECO:0000313" key="3">
    <source>
        <dbReference type="Proteomes" id="UP000235162"/>
    </source>
</evidence>
<keyword evidence="3" id="KW-1185">Reference proteome</keyword>